<dbReference type="PROSITE" id="PS50969">
    <property type="entry name" value="FCP1"/>
    <property type="match status" value="1"/>
</dbReference>
<sequence length="465" mass="52466">MFAVISRAATGRQVARSVRCMSSKPPRKPSSSSSPSAPPPEELSGPSASEQQAPVEEPIAGRSSVPTLDFNPADTFEEQGRTGARSSKGSLSSAEQQRRNMSRITGVLFLLGLGASAIHMGREWSEEELKSKKMTIENAPSTRWGRTTRRFSDFFGYFSEPAWDELLPPPYPPPHGKPYTLLLSLDDLLITSTWDREHGWRTAKRPGVDYFLAYISQFYEVVIFTTQYFYTAQPVLDQLDRYNFYISHRLYREATRAKDGQIVKDLSYLNRDLSKVVLLDTDPTHVSTHPENSIIIPKWNGDPKDRGLVDMIPFLESIAIYKPQDVRPILQAYHGKNVPIEYAKKEAEGKAKHIEEWKQNKGNKSNSVGSFFGLSSNRSDVNAPPTYLEQKRKEAQMQYKEELAYMAKNKDYLEKLLKQEQEMMAAQVPKNLWEAIDQFRGNPPPGQADASPPSQLPPPPAAPQK</sequence>
<organism evidence="4 5">
    <name type="scientific">Marasmius crinis-equi</name>
    <dbReference type="NCBI Taxonomy" id="585013"/>
    <lineage>
        <taxon>Eukaryota</taxon>
        <taxon>Fungi</taxon>
        <taxon>Dikarya</taxon>
        <taxon>Basidiomycota</taxon>
        <taxon>Agaricomycotina</taxon>
        <taxon>Agaricomycetes</taxon>
        <taxon>Agaricomycetidae</taxon>
        <taxon>Agaricales</taxon>
        <taxon>Marasmiineae</taxon>
        <taxon>Marasmiaceae</taxon>
        <taxon>Marasmius</taxon>
    </lineage>
</organism>
<dbReference type="InterPro" id="IPR023214">
    <property type="entry name" value="HAD_sf"/>
</dbReference>
<dbReference type="CDD" id="cd07521">
    <property type="entry name" value="HAD_FCP1-like"/>
    <property type="match status" value="1"/>
</dbReference>
<feature type="compositionally biased region" description="Polar residues" evidence="2">
    <location>
        <begin position="84"/>
        <end position="95"/>
    </location>
</feature>
<protein>
    <recommendedName>
        <fullName evidence="1">Mitochondrial import inner membrane translocase subunit TIM50</fullName>
    </recommendedName>
</protein>
<dbReference type="InterPro" id="IPR036412">
    <property type="entry name" value="HAD-like_sf"/>
</dbReference>
<reference evidence="4 5" key="1">
    <citation type="submission" date="2024-02" db="EMBL/GenBank/DDBJ databases">
        <title>A draft genome for the cacao thread blight pathogen Marasmius crinis-equi.</title>
        <authorList>
            <person name="Cohen S.P."/>
            <person name="Baruah I.K."/>
            <person name="Amoako-Attah I."/>
            <person name="Bukari Y."/>
            <person name="Meinhardt L.W."/>
            <person name="Bailey B.A."/>
        </authorList>
    </citation>
    <scope>NUCLEOTIDE SEQUENCE [LARGE SCALE GENOMIC DNA]</scope>
    <source>
        <strain evidence="4 5">GH-76</strain>
    </source>
</reference>
<comment type="subunit">
    <text evidence="1">Component of the TIM23 complex.</text>
</comment>
<gene>
    <name evidence="4" type="primary">TIM50</name>
    <name evidence="4" type="ORF">V5O48_007450</name>
</gene>
<dbReference type="PANTHER" id="PTHR12210">
    <property type="entry name" value="DULLARD PROTEIN PHOSPHATASE"/>
    <property type="match status" value="1"/>
</dbReference>
<comment type="similarity">
    <text evidence="1">Belongs to the TIM50 family.</text>
</comment>
<comment type="caution">
    <text evidence="4">The sequence shown here is derived from an EMBL/GenBank/DDBJ whole genome shotgun (WGS) entry which is preliminary data.</text>
</comment>
<feature type="region of interest" description="Disordered" evidence="2">
    <location>
        <begin position="1"/>
        <end position="98"/>
    </location>
</feature>
<dbReference type="Proteomes" id="UP001465976">
    <property type="component" value="Unassembled WGS sequence"/>
</dbReference>
<evidence type="ECO:0000313" key="5">
    <source>
        <dbReference type="Proteomes" id="UP001465976"/>
    </source>
</evidence>
<dbReference type="SMART" id="SM00577">
    <property type="entry name" value="CPDc"/>
    <property type="match status" value="1"/>
</dbReference>
<dbReference type="Gene3D" id="3.40.50.1000">
    <property type="entry name" value="HAD superfamily/HAD-like"/>
    <property type="match status" value="1"/>
</dbReference>
<feature type="region of interest" description="Disordered" evidence="2">
    <location>
        <begin position="435"/>
        <end position="465"/>
    </location>
</feature>
<comment type="subcellular location">
    <subcellularLocation>
        <location evidence="1">Mitochondrion inner membrane</location>
        <topology evidence="1">Single-pass membrane protein</topology>
    </subcellularLocation>
</comment>
<feature type="compositionally biased region" description="Pro residues" evidence="2">
    <location>
        <begin position="454"/>
        <end position="465"/>
    </location>
</feature>
<keyword evidence="1" id="KW-0811">Translocation</keyword>
<feature type="region of interest" description="Disordered" evidence="2">
    <location>
        <begin position="357"/>
        <end position="384"/>
    </location>
</feature>
<evidence type="ECO:0000259" key="3">
    <source>
        <dbReference type="PROSITE" id="PS50969"/>
    </source>
</evidence>
<evidence type="ECO:0000256" key="1">
    <source>
        <dbReference type="RuleBase" id="RU365079"/>
    </source>
</evidence>
<dbReference type="InterPro" id="IPR050365">
    <property type="entry name" value="TIM50"/>
</dbReference>
<keyword evidence="1" id="KW-0809">Transit peptide</keyword>
<dbReference type="InterPro" id="IPR004274">
    <property type="entry name" value="FCP1_dom"/>
</dbReference>
<feature type="domain" description="FCP1 homology" evidence="3">
    <location>
        <begin position="174"/>
        <end position="318"/>
    </location>
</feature>
<comment type="function">
    <text evidence="1">Essential component of the TIM23 complex, a complex that mediates the translocation of transit peptide-containing proteins across the mitochondrial inner membrane.</text>
</comment>
<accession>A0ABR3FGP3</accession>
<evidence type="ECO:0000256" key="2">
    <source>
        <dbReference type="SAM" id="MobiDB-lite"/>
    </source>
</evidence>
<feature type="compositionally biased region" description="Polar residues" evidence="2">
    <location>
        <begin position="360"/>
        <end position="380"/>
    </location>
</feature>
<name>A0ABR3FGP3_9AGAR</name>
<keyword evidence="5" id="KW-1185">Reference proteome</keyword>
<keyword evidence="1" id="KW-0653">Protein transport</keyword>
<proteinExistence type="inferred from homology"/>
<dbReference type="Pfam" id="PF03031">
    <property type="entry name" value="NIF"/>
    <property type="match status" value="1"/>
</dbReference>
<keyword evidence="1" id="KW-0496">Mitochondrion</keyword>
<dbReference type="EMBL" id="JBAHYK010000390">
    <property type="protein sequence ID" value="KAL0574517.1"/>
    <property type="molecule type" value="Genomic_DNA"/>
</dbReference>
<keyword evidence="1" id="KW-0813">Transport</keyword>
<dbReference type="SUPFAM" id="SSF56784">
    <property type="entry name" value="HAD-like"/>
    <property type="match status" value="1"/>
</dbReference>
<evidence type="ECO:0000313" key="4">
    <source>
        <dbReference type="EMBL" id="KAL0574517.1"/>
    </source>
</evidence>